<organism evidence="1">
    <name type="scientific">marine sediment metagenome</name>
    <dbReference type="NCBI Taxonomy" id="412755"/>
    <lineage>
        <taxon>unclassified sequences</taxon>
        <taxon>metagenomes</taxon>
        <taxon>ecological metagenomes</taxon>
    </lineage>
</organism>
<comment type="caution">
    <text evidence="1">The sequence shown here is derived from an EMBL/GenBank/DDBJ whole genome shotgun (WGS) entry which is preliminary data.</text>
</comment>
<evidence type="ECO:0000313" key="1">
    <source>
        <dbReference type="EMBL" id="KKK53321.1"/>
    </source>
</evidence>
<sequence>MTYYIKGGSKYNEANPTVWVALNLVGFADSKYLDANWKQIDYETIIDAQDPFWLMGSATGGAKELELGLYNDYRIKFETTGITYWDGDSWENLISGGGATVLNDLTDVVITGVPADNEGLFYNTATSKWINQTAAEAGLATAGHSHGQLHDQNHDNTYHSTNYEPAFSKNTGFNKNFGSTNGTVAQGD</sequence>
<dbReference type="AlphaFoldDB" id="A0A0F8YZE2"/>
<protein>
    <submittedName>
        <fullName evidence="1">Uncharacterized protein</fullName>
    </submittedName>
</protein>
<dbReference type="EMBL" id="LAZR01066568">
    <property type="protein sequence ID" value="KKK53321.1"/>
    <property type="molecule type" value="Genomic_DNA"/>
</dbReference>
<reference evidence="1" key="1">
    <citation type="journal article" date="2015" name="Nature">
        <title>Complex archaea that bridge the gap between prokaryotes and eukaryotes.</title>
        <authorList>
            <person name="Spang A."/>
            <person name="Saw J.H."/>
            <person name="Jorgensen S.L."/>
            <person name="Zaremba-Niedzwiedzka K."/>
            <person name="Martijn J."/>
            <person name="Lind A.E."/>
            <person name="van Eijk R."/>
            <person name="Schleper C."/>
            <person name="Guy L."/>
            <person name="Ettema T.J."/>
        </authorList>
    </citation>
    <scope>NUCLEOTIDE SEQUENCE</scope>
</reference>
<proteinExistence type="predicted"/>
<accession>A0A0F8YZE2</accession>
<gene>
    <name evidence="1" type="ORF">LCGC14_3095970</name>
</gene>
<name>A0A0F8YZE2_9ZZZZ</name>
<feature type="non-terminal residue" evidence="1">
    <location>
        <position position="188"/>
    </location>
</feature>